<comment type="similarity">
    <text evidence="5">Belongs to the YqgF HJR family.</text>
</comment>
<feature type="domain" description="YqgF/RNase H-like" evidence="6">
    <location>
        <begin position="1"/>
        <end position="99"/>
    </location>
</feature>
<evidence type="ECO:0000259" key="6">
    <source>
        <dbReference type="SMART" id="SM00732"/>
    </source>
</evidence>
<name>A0A1F8E8I9_9BACT</name>
<keyword evidence="3 5" id="KW-0540">Nuclease</keyword>
<reference evidence="7 8" key="1">
    <citation type="journal article" date="2016" name="Nat. Commun.">
        <title>Thousands of microbial genomes shed light on interconnected biogeochemical processes in an aquifer system.</title>
        <authorList>
            <person name="Anantharaman K."/>
            <person name="Brown C.T."/>
            <person name="Hug L.A."/>
            <person name="Sharon I."/>
            <person name="Castelle C.J."/>
            <person name="Probst A.J."/>
            <person name="Thomas B.C."/>
            <person name="Singh A."/>
            <person name="Wilkins M.J."/>
            <person name="Karaoz U."/>
            <person name="Brodie E.L."/>
            <person name="Williams K.H."/>
            <person name="Hubbard S.S."/>
            <person name="Banfield J.F."/>
        </authorList>
    </citation>
    <scope>NUCLEOTIDE SEQUENCE [LARGE SCALE GENOMIC DNA]</scope>
</reference>
<evidence type="ECO:0000256" key="5">
    <source>
        <dbReference type="HAMAP-Rule" id="MF_00651"/>
    </source>
</evidence>
<dbReference type="HAMAP" id="MF_00651">
    <property type="entry name" value="Nuclease_YqgF"/>
    <property type="match status" value="1"/>
</dbReference>
<dbReference type="SMART" id="SM00732">
    <property type="entry name" value="YqgFc"/>
    <property type="match status" value="1"/>
</dbReference>
<gene>
    <name evidence="7" type="ORF">A2817_01360</name>
</gene>
<keyword evidence="4 5" id="KW-0378">Hydrolase</keyword>
<comment type="subcellular location">
    <subcellularLocation>
        <location evidence="5">Cytoplasm</location>
    </subcellularLocation>
</comment>
<dbReference type="GO" id="GO:0000967">
    <property type="term" value="P:rRNA 5'-end processing"/>
    <property type="evidence" value="ECO:0007669"/>
    <property type="project" value="UniProtKB-UniRule"/>
</dbReference>
<dbReference type="EC" id="3.1.-.-" evidence="5"/>
<dbReference type="EMBL" id="MGIZ01000057">
    <property type="protein sequence ID" value="OGM97204.1"/>
    <property type="molecule type" value="Genomic_DNA"/>
</dbReference>
<evidence type="ECO:0000256" key="1">
    <source>
        <dbReference type="ARBA" id="ARBA00022490"/>
    </source>
</evidence>
<evidence type="ECO:0000313" key="7">
    <source>
        <dbReference type="EMBL" id="OGM97204.1"/>
    </source>
</evidence>
<evidence type="ECO:0000256" key="4">
    <source>
        <dbReference type="ARBA" id="ARBA00022801"/>
    </source>
</evidence>
<dbReference type="Gene3D" id="3.30.420.140">
    <property type="entry name" value="YqgF/RNase H-like domain"/>
    <property type="match status" value="1"/>
</dbReference>
<comment type="caution">
    <text evidence="7">The sequence shown here is derived from an EMBL/GenBank/DDBJ whole genome shotgun (WGS) entry which is preliminary data.</text>
</comment>
<dbReference type="SUPFAM" id="SSF53098">
    <property type="entry name" value="Ribonuclease H-like"/>
    <property type="match status" value="1"/>
</dbReference>
<dbReference type="GO" id="GO:0004518">
    <property type="term" value="F:nuclease activity"/>
    <property type="evidence" value="ECO:0007669"/>
    <property type="project" value="UniProtKB-KW"/>
</dbReference>
<dbReference type="GO" id="GO:0016788">
    <property type="term" value="F:hydrolase activity, acting on ester bonds"/>
    <property type="evidence" value="ECO:0007669"/>
    <property type="project" value="UniProtKB-UniRule"/>
</dbReference>
<dbReference type="NCBIfam" id="TIGR00250">
    <property type="entry name" value="RNAse_H_YqgF"/>
    <property type="match status" value="1"/>
</dbReference>
<dbReference type="PANTHER" id="PTHR33317">
    <property type="entry name" value="POLYNUCLEOTIDYL TRANSFERASE, RIBONUCLEASE H-LIKE SUPERFAMILY PROTEIN"/>
    <property type="match status" value="1"/>
</dbReference>
<dbReference type="InterPro" id="IPR005227">
    <property type="entry name" value="YqgF"/>
</dbReference>
<dbReference type="Proteomes" id="UP000177594">
    <property type="component" value="Unassembled WGS sequence"/>
</dbReference>
<dbReference type="AlphaFoldDB" id="A0A1F8E8I9"/>
<evidence type="ECO:0000256" key="3">
    <source>
        <dbReference type="ARBA" id="ARBA00022722"/>
    </source>
</evidence>
<proteinExistence type="inferred from homology"/>
<dbReference type="InterPro" id="IPR006641">
    <property type="entry name" value="YqgF/RNaseH-like_dom"/>
</dbReference>
<sequence length="131" mass="14465">MSILGIDYGDKKIGLAKSAGSLAVPFMILENKGNNFVLKRIKEVCESESIDAIVVGVPSSLGGGKESDQHKKVLDFIKILSVLHKKIFQEDERLSTKMAKKISKDIKNRGDDDATSAMIILQSYLDKRKNI</sequence>
<dbReference type="GO" id="GO:0005737">
    <property type="term" value="C:cytoplasm"/>
    <property type="evidence" value="ECO:0007669"/>
    <property type="project" value="UniProtKB-SubCell"/>
</dbReference>
<evidence type="ECO:0000313" key="8">
    <source>
        <dbReference type="Proteomes" id="UP000177594"/>
    </source>
</evidence>
<keyword evidence="2 5" id="KW-0690">Ribosome biogenesis</keyword>
<accession>A0A1F8E8I9</accession>
<dbReference type="Pfam" id="PF03652">
    <property type="entry name" value="RuvX"/>
    <property type="match status" value="1"/>
</dbReference>
<dbReference type="InterPro" id="IPR037027">
    <property type="entry name" value="YqgF/RNaseH-like_dom_sf"/>
</dbReference>
<organism evidence="7 8">
    <name type="scientific">Candidatus Yanofskybacteria bacterium RIFCSPHIGHO2_01_FULL_39_8b</name>
    <dbReference type="NCBI Taxonomy" id="1802659"/>
    <lineage>
        <taxon>Bacteria</taxon>
        <taxon>Candidatus Yanofskyibacteriota</taxon>
    </lineage>
</organism>
<evidence type="ECO:0000256" key="2">
    <source>
        <dbReference type="ARBA" id="ARBA00022517"/>
    </source>
</evidence>
<dbReference type="InterPro" id="IPR012337">
    <property type="entry name" value="RNaseH-like_sf"/>
</dbReference>
<dbReference type="PANTHER" id="PTHR33317:SF4">
    <property type="entry name" value="POLYNUCLEOTIDYL TRANSFERASE, RIBONUCLEASE H-LIKE SUPERFAMILY PROTEIN"/>
    <property type="match status" value="1"/>
</dbReference>
<comment type="function">
    <text evidence="5">Could be a nuclease involved in processing of the 5'-end of pre-16S rRNA.</text>
</comment>
<dbReference type="CDD" id="cd16964">
    <property type="entry name" value="YqgF"/>
    <property type="match status" value="1"/>
</dbReference>
<protein>
    <recommendedName>
        <fullName evidence="5">Putative pre-16S rRNA nuclease</fullName>
        <ecNumber evidence="5">3.1.-.-</ecNumber>
    </recommendedName>
</protein>
<keyword evidence="1 5" id="KW-0963">Cytoplasm</keyword>